<proteinExistence type="predicted"/>
<dbReference type="PANTHER" id="PTHR45006:SF1">
    <property type="entry name" value="DNAJ-LIKE PROTEIN 1"/>
    <property type="match status" value="1"/>
</dbReference>
<dbReference type="CDD" id="cd06257">
    <property type="entry name" value="DnaJ"/>
    <property type="match status" value="1"/>
</dbReference>
<dbReference type="PANTHER" id="PTHR45006">
    <property type="entry name" value="DNAJ-LIKE PROTEIN 1"/>
    <property type="match status" value="1"/>
</dbReference>
<reference evidence="3 4" key="1">
    <citation type="journal article" date="2016" name="Sci. Rep.">
        <title>Peltaster fructicola genome reveals evolution from an invasive phytopathogen to an ectophytic parasite.</title>
        <authorList>
            <person name="Xu C."/>
            <person name="Chen H."/>
            <person name="Gleason M.L."/>
            <person name="Xu J.R."/>
            <person name="Liu H."/>
            <person name="Zhang R."/>
            <person name="Sun G."/>
        </authorList>
    </citation>
    <scope>NUCLEOTIDE SEQUENCE [LARGE SCALE GENOMIC DNA]</scope>
    <source>
        <strain evidence="3 4">LNHT1506</strain>
    </source>
</reference>
<dbReference type="InterPro" id="IPR036869">
    <property type="entry name" value="J_dom_sf"/>
</dbReference>
<keyword evidence="4" id="KW-1185">Reference proteome</keyword>
<evidence type="ECO:0000256" key="1">
    <source>
        <dbReference type="SAM" id="MobiDB-lite"/>
    </source>
</evidence>
<dbReference type="Pfam" id="PF00226">
    <property type="entry name" value="DnaJ"/>
    <property type="match status" value="1"/>
</dbReference>
<dbReference type="Proteomes" id="UP000503462">
    <property type="component" value="Chromosome 4"/>
</dbReference>
<gene>
    <name evidence="3" type="ORF">AMS68_006080</name>
</gene>
<dbReference type="PRINTS" id="PR00625">
    <property type="entry name" value="JDOMAIN"/>
</dbReference>
<evidence type="ECO:0000313" key="3">
    <source>
        <dbReference type="EMBL" id="QIX00563.1"/>
    </source>
</evidence>
<evidence type="ECO:0000313" key="4">
    <source>
        <dbReference type="Proteomes" id="UP000503462"/>
    </source>
</evidence>
<dbReference type="AlphaFoldDB" id="A0A6H0Y0M7"/>
<dbReference type="OrthoDB" id="376357at2759"/>
<dbReference type="SMART" id="SM00271">
    <property type="entry name" value="DnaJ"/>
    <property type="match status" value="1"/>
</dbReference>
<dbReference type="GO" id="GO:0016558">
    <property type="term" value="P:protein import into peroxisome matrix"/>
    <property type="evidence" value="ECO:0007669"/>
    <property type="project" value="TreeGrafter"/>
</dbReference>
<accession>A0A6H0Y0M7</accession>
<protein>
    <recommendedName>
        <fullName evidence="2">J domain-containing protein</fullName>
    </recommendedName>
</protein>
<dbReference type="PROSITE" id="PS50076">
    <property type="entry name" value="DNAJ_2"/>
    <property type="match status" value="1"/>
</dbReference>
<dbReference type="InterPro" id="IPR052814">
    <property type="entry name" value="Peroxisomal_DnaJ"/>
</dbReference>
<feature type="region of interest" description="Disordered" evidence="1">
    <location>
        <begin position="106"/>
        <end position="144"/>
    </location>
</feature>
<dbReference type="GO" id="GO:0005829">
    <property type="term" value="C:cytosol"/>
    <property type="evidence" value="ECO:0007669"/>
    <property type="project" value="TreeGrafter"/>
</dbReference>
<name>A0A6H0Y0M7_9PEZI</name>
<dbReference type="EMBL" id="CP051142">
    <property type="protein sequence ID" value="QIX00563.1"/>
    <property type="molecule type" value="Genomic_DNA"/>
</dbReference>
<evidence type="ECO:0000259" key="2">
    <source>
        <dbReference type="PROSITE" id="PS50076"/>
    </source>
</evidence>
<dbReference type="Gene3D" id="1.10.287.110">
    <property type="entry name" value="DnaJ domain"/>
    <property type="match status" value="1"/>
</dbReference>
<organism evidence="3 4">
    <name type="scientific">Peltaster fructicola</name>
    <dbReference type="NCBI Taxonomy" id="286661"/>
    <lineage>
        <taxon>Eukaryota</taxon>
        <taxon>Fungi</taxon>
        <taxon>Dikarya</taxon>
        <taxon>Ascomycota</taxon>
        <taxon>Pezizomycotina</taxon>
        <taxon>Dothideomycetes</taxon>
        <taxon>Dothideomycetes incertae sedis</taxon>
        <taxon>Peltaster</taxon>
    </lineage>
</organism>
<feature type="compositionally biased region" description="Basic and acidic residues" evidence="1">
    <location>
        <begin position="124"/>
        <end position="144"/>
    </location>
</feature>
<dbReference type="InterPro" id="IPR001623">
    <property type="entry name" value="DnaJ_domain"/>
</dbReference>
<sequence>MAPIPSLDELRSWLIRDQAALNAMSERLEELESMSAEELSTSGRNSLSTWDRSIVTECNSHLDAMEQIKAPSKQERIIMAELHKLVDLGDHMLERVNLMQATIKEKTAKSESARKPVALSKTAPADRNKEHEEEIKPQPKPELKVAASDEPHLPAHVLPPPLTSGAIVKPNNTLIYDLLGVSQNASSIEIKKAIRKQIMSRHPDRLPNDAEASTKFADFKILCAAIDKDESRREYDETGEVEDVDDLAGLVERLRLI</sequence>
<dbReference type="SUPFAM" id="SSF46565">
    <property type="entry name" value="Chaperone J-domain"/>
    <property type="match status" value="1"/>
</dbReference>
<feature type="domain" description="J" evidence="2">
    <location>
        <begin position="174"/>
        <end position="239"/>
    </location>
</feature>